<dbReference type="Pfam" id="PF00196">
    <property type="entry name" value="GerE"/>
    <property type="match status" value="1"/>
</dbReference>
<dbReference type="InterPro" id="IPR036388">
    <property type="entry name" value="WH-like_DNA-bd_sf"/>
</dbReference>
<dbReference type="PROSITE" id="PS50043">
    <property type="entry name" value="HTH_LUXR_2"/>
    <property type="match status" value="1"/>
</dbReference>
<dbReference type="InterPro" id="IPR051015">
    <property type="entry name" value="EvgA-like"/>
</dbReference>
<name>A0A6N4XBE2_9FLAO</name>
<dbReference type="RefSeq" id="WP_162033775.1">
    <property type="nucleotide sequence ID" value="NZ_CACVBR010000038.1"/>
</dbReference>
<dbReference type="Gene3D" id="1.10.10.10">
    <property type="entry name" value="Winged helix-like DNA-binding domain superfamily/Winged helix DNA-binding domain"/>
    <property type="match status" value="1"/>
</dbReference>
<dbReference type="InterPro" id="IPR011006">
    <property type="entry name" value="CheY-like_superfamily"/>
</dbReference>
<dbReference type="Gene3D" id="3.40.50.2300">
    <property type="match status" value="1"/>
</dbReference>
<gene>
    <name evidence="5" type="primary">uvrY_4</name>
    <name evidence="5" type="ORF">CHRY9293_03121</name>
</gene>
<organism evidence="5 6">
    <name type="scientific">Chryseobacterium potabilaquae</name>
    <dbReference type="NCBI Taxonomy" id="2675057"/>
    <lineage>
        <taxon>Bacteria</taxon>
        <taxon>Pseudomonadati</taxon>
        <taxon>Bacteroidota</taxon>
        <taxon>Flavobacteriia</taxon>
        <taxon>Flavobacteriales</taxon>
        <taxon>Weeksellaceae</taxon>
        <taxon>Chryseobacterium group</taxon>
        <taxon>Chryseobacterium</taxon>
    </lineage>
</organism>
<dbReference type="Pfam" id="PF00072">
    <property type="entry name" value="Response_reg"/>
    <property type="match status" value="1"/>
</dbReference>
<dbReference type="GO" id="GO:0003677">
    <property type="term" value="F:DNA binding"/>
    <property type="evidence" value="ECO:0007669"/>
    <property type="project" value="UniProtKB-KW"/>
</dbReference>
<dbReference type="CDD" id="cd06170">
    <property type="entry name" value="LuxR_C_like"/>
    <property type="match status" value="1"/>
</dbReference>
<dbReference type="PROSITE" id="PS50110">
    <property type="entry name" value="RESPONSE_REGULATORY"/>
    <property type="match status" value="1"/>
</dbReference>
<dbReference type="GO" id="GO:0000160">
    <property type="term" value="P:phosphorelay signal transduction system"/>
    <property type="evidence" value="ECO:0007669"/>
    <property type="project" value="InterPro"/>
</dbReference>
<reference evidence="5 6" key="1">
    <citation type="submission" date="2020-01" db="EMBL/GenBank/DDBJ databases">
        <authorList>
            <person name="Rodrigo-Torres L."/>
            <person name="Arahal R. D."/>
            <person name="Lucena T."/>
        </authorList>
    </citation>
    <scope>NUCLEOTIDE SEQUENCE [LARGE SCALE GENOMIC DNA]</scope>
    <source>
        <strain evidence="5 6">CECT 9293</strain>
    </source>
</reference>
<dbReference type="EMBL" id="CACVBR010000038">
    <property type="protein sequence ID" value="CAA7197064.1"/>
    <property type="molecule type" value="Genomic_DNA"/>
</dbReference>
<dbReference type="AlphaFoldDB" id="A0A6N4XBE2"/>
<dbReference type="PANTHER" id="PTHR45566">
    <property type="entry name" value="HTH-TYPE TRANSCRIPTIONAL REGULATOR YHJB-RELATED"/>
    <property type="match status" value="1"/>
</dbReference>
<accession>A0A6N4XBE2</accession>
<keyword evidence="1" id="KW-0238">DNA-binding</keyword>
<dbReference type="GO" id="GO:0006355">
    <property type="term" value="P:regulation of DNA-templated transcription"/>
    <property type="evidence" value="ECO:0007669"/>
    <property type="project" value="InterPro"/>
</dbReference>
<dbReference type="InterPro" id="IPR000792">
    <property type="entry name" value="Tscrpt_reg_LuxR_C"/>
</dbReference>
<dbReference type="InterPro" id="IPR016032">
    <property type="entry name" value="Sig_transdc_resp-reg_C-effctor"/>
</dbReference>
<dbReference type="PANTHER" id="PTHR45566:SF1">
    <property type="entry name" value="HTH-TYPE TRANSCRIPTIONAL REGULATOR YHJB-RELATED"/>
    <property type="match status" value="1"/>
</dbReference>
<dbReference type="PRINTS" id="PR00038">
    <property type="entry name" value="HTHLUXR"/>
</dbReference>
<evidence type="ECO:0000313" key="6">
    <source>
        <dbReference type="Proteomes" id="UP000445144"/>
    </source>
</evidence>
<evidence type="ECO:0000256" key="2">
    <source>
        <dbReference type="PROSITE-ProRule" id="PRU00169"/>
    </source>
</evidence>
<dbReference type="Proteomes" id="UP000445144">
    <property type="component" value="Unassembled WGS sequence"/>
</dbReference>
<evidence type="ECO:0000256" key="1">
    <source>
        <dbReference type="ARBA" id="ARBA00023125"/>
    </source>
</evidence>
<keyword evidence="2" id="KW-0597">Phosphoprotein</keyword>
<sequence length="218" mass="25734">MKKTVLIADRHYVWIKGLTHILKTISQDILIDYVRHKEELTRKISQNDYDLLILDIDFQDNIYGSAREFKEQSPSLKIMIFSENKEELALSYLYEGVEAYLSKSEGINEIQEAIHSVFMQGYYYSQELLYKFIKSRENKKNITKSSFFLSRREKVIYNHLLQGKGILEISNLLRIHQSTVSTHKRRIFNKLQVKNLSDLIHFHNRIGSSMINNNISLE</sequence>
<dbReference type="InterPro" id="IPR001789">
    <property type="entry name" value="Sig_transdc_resp-reg_receiver"/>
</dbReference>
<evidence type="ECO:0000259" key="4">
    <source>
        <dbReference type="PROSITE" id="PS50110"/>
    </source>
</evidence>
<feature type="domain" description="Response regulatory" evidence="4">
    <location>
        <begin position="4"/>
        <end position="118"/>
    </location>
</feature>
<feature type="modified residue" description="4-aspartylphosphate" evidence="2">
    <location>
        <position position="55"/>
    </location>
</feature>
<feature type="domain" description="HTH luxR-type" evidence="3">
    <location>
        <begin position="142"/>
        <end position="207"/>
    </location>
</feature>
<dbReference type="SMART" id="SM00421">
    <property type="entry name" value="HTH_LUXR"/>
    <property type="match status" value="1"/>
</dbReference>
<protein>
    <submittedName>
        <fullName evidence="5">Response regulator UvrY</fullName>
    </submittedName>
</protein>
<evidence type="ECO:0000259" key="3">
    <source>
        <dbReference type="PROSITE" id="PS50043"/>
    </source>
</evidence>
<dbReference type="SUPFAM" id="SSF52172">
    <property type="entry name" value="CheY-like"/>
    <property type="match status" value="1"/>
</dbReference>
<dbReference type="SUPFAM" id="SSF46894">
    <property type="entry name" value="C-terminal effector domain of the bipartite response regulators"/>
    <property type="match status" value="1"/>
</dbReference>
<evidence type="ECO:0000313" key="5">
    <source>
        <dbReference type="EMBL" id="CAA7197064.1"/>
    </source>
</evidence>
<keyword evidence="6" id="KW-1185">Reference proteome</keyword>
<proteinExistence type="predicted"/>